<evidence type="ECO:0000313" key="3">
    <source>
        <dbReference type="Proteomes" id="UP000177199"/>
    </source>
</evidence>
<feature type="transmembrane region" description="Helical" evidence="1">
    <location>
        <begin position="516"/>
        <end position="533"/>
    </location>
</feature>
<feature type="transmembrane region" description="Helical" evidence="1">
    <location>
        <begin position="540"/>
        <end position="558"/>
    </location>
</feature>
<protein>
    <recommendedName>
        <fullName evidence="4">YYY membrane protein</fullName>
    </recommendedName>
</protein>
<gene>
    <name evidence="2" type="ORF">A3F29_03490</name>
</gene>
<feature type="transmembrane region" description="Helical" evidence="1">
    <location>
        <begin position="335"/>
        <end position="352"/>
    </location>
</feature>
<keyword evidence="1" id="KW-0812">Transmembrane</keyword>
<keyword evidence="1" id="KW-1133">Transmembrane helix</keyword>
<comment type="caution">
    <text evidence="2">The sequence shown here is derived from an EMBL/GenBank/DDBJ whole genome shotgun (WGS) entry which is preliminary data.</text>
</comment>
<feature type="transmembrane region" description="Helical" evidence="1">
    <location>
        <begin position="6"/>
        <end position="24"/>
    </location>
</feature>
<feature type="transmembrane region" description="Helical" evidence="1">
    <location>
        <begin position="190"/>
        <end position="214"/>
    </location>
</feature>
<dbReference type="Pfam" id="PF10060">
    <property type="entry name" value="DUF2298"/>
    <property type="match status" value="2"/>
</dbReference>
<proteinExistence type="predicted"/>
<feature type="transmembrane region" description="Helical" evidence="1">
    <location>
        <begin position="36"/>
        <end position="57"/>
    </location>
</feature>
<evidence type="ECO:0000256" key="1">
    <source>
        <dbReference type="SAM" id="Phobius"/>
    </source>
</evidence>
<dbReference type="PANTHER" id="PTHR10790">
    <property type="entry name" value="TPR-DOMAIN CONTAINING PROTEIN"/>
    <property type="match status" value="1"/>
</dbReference>
<feature type="transmembrane region" description="Helical" evidence="1">
    <location>
        <begin position="302"/>
        <end position="323"/>
    </location>
</feature>
<feature type="transmembrane region" description="Helical" evidence="1">
    <location>
        <begin position="95"/>
        <end position="116"/>
    </location>
</feature>
<feature type="transmembrane region" description="Helical" evidence="1">
    <location>
        <begin position="437"/>
        <end position="457"/>
    </location>
</feature>
<dbReference type="PANTHER" id="PTHR10790:SF51">
    <property type="entry name" value="TETRATRICOPEPTIDE REPEAT PROTEIN"/>
    <property type="match status" value="1"/>
</dbReference>
<evidence type="ECO:0008006" key="4">
    <source>
        <dbReference type="Google" id="ProtNLM"/>
    </source>
</evidence>
<feature type="transmembrane region" description="Helical" evidence="1">
    <location>
        <begin position="477"/>
        <end position="496"/>
    </location>
</feature>
<feature type="transmembrane region" description="Helical" evidence="1">
    <location>
        <begin position="379"/>
        <end position="397"/>
    </location>
</feature>
<reference evidence="2 3" key="1">
    <citation type="journal article" date="2016" name="Nat. Commun.">
        <title>Thousands of microbial genomes shed light on interconnected biogeochemical processes in an aquifer system.</title>
        <authorList>
            <person name="Anantharaman K."/>
            <person name="Brown C.T."/>
            <person name="Hug L.A."/>
            <person name="Sharon I."/>
            <person name="Castelle C.J."/>
            <person name="Probst A.J."/>
            <person name="Thomas B.C."/>
            <person name="Singh A."/>
            <person name="Wilkins M.J."/>
            <person name="Karaoz U."/>
            <person name="Brodie E.L."/>
            <person name="Williams K.H."/>
            <person name="Hubbard S.S."/>
            <person name="Banfield J.F."/>
        </authorList>
    </citation>
    <scope>NUCLEOTIDE SEQUENCE [LARGE SCALE GENOMIC DNA]</scope>
</reference>
<organism evidence="2 3">
    <name type="scientific">Candidatus Roizmanbacteria bacterium RIFCSPHIGHO2_12_FULL_33_9</name>
    <dbReference type="NCBI Taxonomy" id="1802045"/>
    <lineage>
        <taxon>Bacteria</taxon>
        <taxon>Candidatus Roizmaniibacteriota</taxon>
    </lineage>
</organism>
<evidence type="ECO:0000313" key="2">
    <source>
        <dbReference type="EMBL" id="OGK30892.1"/>
    </source>
</evidence>
<name>A0A1F7HJE4_9BACT</name>
<feature type="transmembrane region" description="Helical" evidence="1">
    <location>
        <begin position="226"/>
        <end position="252"/>
    </location>
</feature>
<dbReference type="Proteomes" id="UP000177199">
    <property type="component" value="Unassembled WGS sequence"/>
</dbReference>
<dbReference type="InterPro" id="IPR018746">
    <property type="entry name" value="DUF2298"/>
</dbReference>
<sequence>MDWLIPTFSWYFLIFILGLLFFPLTSKFFSNFIDKGYALSKTIAILIISYIVFVLGSVKIPVFNVYSFASLTSIVFFTSFFLFPKEKSESSNSRTWVVIIFEEILFFVSFLFLVFIRGQQPDIHGLEKFMDFGIINSILRSNVFPPLDIWLSADSTNPSGYAINYYYFGHLWSALLIKISGIKASIGYNLSLATIFAMSMTSVFSICVNLIYTFKIKVLKTKIIKLFPLSIYGLLGSLIVSLGGNLHTIYLFTSGYPNDNPVPFWRILSSFTPEKYWYPNATRFIPFTIHEFPSYSFTVADLHGHVLAIPFVLLTIAVFFLIFQKIKKSDSVKKKLHYFVLTGFLIAILYMTNAFDGPIYFIVAGAVILASFGLTKKFVLAIIAILASALAFSYPFISNFSAFVSGIGINCPPTAFSKIKNFGPFIFEAVNCQPSPVWMLFILWGFFTTSFIIFIFIKLKDAKNTGLISKNKIDDYVLLLMLISTIFVLIPEFFYVKDIYPAHFRANTMFKLGYQVFIMTGIASTFVFFRLSLLKGGKTLIKLIFIFLLFFVLIYPFFSFSSYYHPITKKVELDGAVWLKKDYPEDLEIITYLNKNVRNQPVILEAQGDSYTDYARISSYTGLPTVAGWWVHEWLWRGSSYIVGRRIPDIEKIYESNDLKSTINLISKYQIKYIVVSGLEKFKYKNLNEEKFNTIGTKVFESTNKIGAVYKAK</sequence>
<feature type="transmembrane region" description="Helical" evidence="1">
    <location>
        <begin position="63"/>
        <end position="83"/>
    </location>
</feature>
<dbReference type="EMBL" id="MFZV01000040">
    <property type="protein sequence ID" value="OGK30892.1"/>
    <property type="molecule type" value="Genomic_DNA"/>
</dbReference>
<keyword evidence="1" id="KW-0472">Membrane</keyword>
<dbReference type="AlphaFoldDB" id="A0A1F7HJE4"/>
<accession>A0A1F7HJE4</accession>
<feature type="transmembrane region" description="Helical" evidence="1">
    <location>
        <begin position="358"/>
        <end position="374"/>
    </location>
</feature>